<dbReference type="EMBL" id="CM014082">
    <property type="protein sequence ID" value="TKS71205.1"/>
    <property type="molecule type" value="Genomic_DNA"/>
</dbReference>
<proteinExistence type="predicted"/>
<evidence type="ECO:0000313" key="2">
    <source>
        <dbReference type="EMBL" id="TKS71205.1"/>
    </source>
</evidence>
<evidence type="ECO:0000313" key="3">
    <source>
        <dbReference type="Proteomes" id="UP000298787"/>
    </source>
</evidence>
<evidence type="ECO:0000256" key="1">
    <source>
        <dbReference type="SAM" id="MobiDB-lite"/>
    </source>
</evidence>
<protein>
    <submittedName>
        <fullName evidence="2">Uncharacterized protein</fullName>
    </submittedName>
</protein>
<organism evidence="2 3">
    <name type="scientific">Collichthys lucidus</name>
    <name type="common">Big head croaker</name>
    <name type="synonym">Sciaena lucida</name>
    <dbReference type="NCBI Taxonomy" id="240159"/>
    <lineage>
        <taxon>Eukaryota</taxon>
        <taxon>Metazoa</taxon>
        <taxon>Chordata</taxon>
        <taxon>Craniata</taxon>
        <taxon>Vertebrata</taxon>
        <taxon>Euteleostomi</taxon>
        <taxon>Actinopterygii</taxon>
        <taxon>Neopterygii</taxon>
        <taxon>Teleostei</taxon>
        <taxon>Neoteleostei</taxon>
        <taxon>Acanthomorphata</taxon>
        <taxon>Eupercaria</taxon>
        <taxon>Sciaenidae</taxon>
        <taxon>Collichthys</taxon>
    </lineage>
</organism>
<feature type="region of interest" description="Disordered" evidence="1">
    <location>
        <begin position="174"/>
        <end position="193"/>
    </location>
</feature>
<dbReference type="AlphaFoldDB" id="A0A4U5UDB9"/>
<reference evidence="2 3" key="1">
    <citation type="submission" date="2019-01" db="EMBL/GenBank/DDBJ databases">
        <title>Genome Assembly of Collichthys lucidus.</title>
        <authorList>
            <person name="Cai M."/>
            <person name="Xiao S."/>
        </authorList>
    </citation>
    <scope>NUCLEOTIDE SEQUENCE [LARGE SCALE GENOMIC DNA]</scope>
    <source>
        <strain evidence="2">JT15FE1705JMU</strain>
        <tissue evidence="2">Muscle</tissue>
    </source>
</reference>
<dbReference type="Proteomes" id="UP000298787">
    <property type="component" value="Chromosome 5"/>
</dbReference>
<name>A0A4U5UDB9_COLLU</name>
<gene>
    <name evidence="2" type="ORF">D9C73_005345</name>
</gene>
<sequence length="193" mass="21683">MYCWKFLYWNFRDLNREGHYANKRHASLPVEVSEIPLNLIAPACRRSYPCRKWKSASFGLPPTAAHKLDYFMSGERLSGRLRKRVTVLCTLLQLCRSLGAACLRNAAHTDVFAKEHEVHINYNCPGSCAVDDVWVKLELTIGVTSAFPNVCCQGYTSVFRMSFIGEAHETADLQASVPPPQNTTVNEELAATD</sequence>
<dbReference type="STRING" id="240159.A0A4U5UDB9"/>
<keyword evidence="3" id="KW-1185">Reference proteome</keyword>
<accession>A0A4U5UDB9</accession>